<dbReference type="Proteomes" id="UP000014071">
    <property type="component" value="Unassembled WGS sequence"/>
</dbReference>
<gene>
    <name evidence="1" type="ORF">PHSY_000125</name>
</gene>
<dbReference type="GeneID" id="24105437"/>
<evidence type="ECO:0000313" key="1">
    <source>
        <dbReference type="EMBL" id="GAC92571.1"/>
    </source>
</evidence>
<protein>
    <submittedName>
        <fullName evidence="1">Uncharacterized protein</fullName>
    </submittedName>
</protein>
<dbReference type="OrthoDB" id="2821191at2759"/>
<organism evidence="1 2">
    <name type="scientific">Pseudozyma hubeiensis (strain SY62)</name>
    <name type="common">Yeast</name>
    <dbReference type="NCBI Taxonomy" id="1305764"/>
    <lineage>
        <taxon>Eukaryota</taxon>
        <taxon>Fungi</taxon>
        <taxon>Dikarya</taxon>
        <taxon>Basidiomycota</taxon>
        <taxon>Ustilaginomycotina</taxon>
        <taxon>Ustilaginomycetes</taxon>
        <taxon>Ustilaginales</taxon>
        <taxon>Ustilaginaceae</taxon>
        <taxon>Pseudozyma</taxon>
    </lineage>
</organism>
<keyword evidence="2" id="KW-1185">Reference proteome</keyword>
<name>R9NVV8_PSEHS</name>
<sequence>MILFERGRNIRIRLAQPATGARQSLTELDVSNPTESDVEFILRAYDSTLPYLSAIGSEEQWGTKPFSSRPDTVAKYTIMIDNGYRHHSNFVETGLEHPEQSGVFLCEVKYHQQLWTRKAALQCASSFPDYVPERLADQATRQAKNYVYLNSIITDRRAGPLRKRALEALYIFGLVWAQQFDKTMVYGDVWAGNGGSLLQYYRDLGGTVIGIFDVQDKHGPGMPWTGYLVRKDLPPELGIIDLLPKRHGACTVRL</sequence>
<accession>R9NVV8</accession>
<reference evidence="2" key="1">
    <citation type="journal article" date="2013" name="Genome Announc.">
        <title>Draft genome sequence of the basidiomycetous yeast-like fungus Pseudozyma hubeiensis SY62, which produces an abundant amount of the biosurfactant mannosylerythritol lipids.</title>
        <authorList>
            <person name="Konishi M."/>
            <person name="Hatada Y."/>
            <person name="Horiuchi J."/>
        </authorList>
    </citation>
    <scope>NUCLEOTIDE SEQUENCE [LARGE SCALE GENOMIC DNA]</scope>
    <source>
        <strain evidence="2">SY62</strain>
    </source>
</reference>
<dbReference type="HOGENOM" id="CLU_013985_13_1_1"/>
<dbReference type="eggNOG" id="ENOG502S8QM">
    <property type="taxonomic scope" value="Eukaryota"/>
</dbReference>
<evidence type="ECO:0000313" key="2">
    <source>
        <dbReference type="Proteomes" id="UP000014071"/>
    </source>
</evidence>
<proteinExistence type="predicted"/>
<dbReference type="AlphaFoldDB" id="R9NVV8"/>
<dbReference type="EMBL" id="DF238767">
    <property type="protein sequence ID" value="GAC92571.1"/>
    <property type="molecule type" value="Genomic_DNA"/>
</dbReference>
<dbReference type="RefSeq" id="XP_012186158.1">
    <property type="nucleotide sequence ID" value="XM_012330768.1"/>
</dbReference>